<evidence type="ECO:0000313" key="5">
    <source>
        <dbReference type="Proteomes" id="UP000225108"/>
    </source>
</evidence>
<evidence type="ECO:0000259" key="3">
    <source>
        <dbReference type="Pfam" id="PF22554"/>
    </source>
</evidence>
<comment type="caution">
    <text evidence="4">The sequence shown here is derived from an EMBL/GenBank/DDBJ whole genome shotgun (WGS) entry which is preliminary data.</text>
</comment>
<dbReference type="InterPro" id="IPR054344">
    <property type="entry name" value="TY-Chap_N"/>
</dbReference>
<proteinExistence type="predicted"/>
<dbReference type="Proteomes" id="UP000225108">
    <property type="component" value="Unassembled WGS sequence"/>
</dbReference>
<dbReference type="Pfam" id="PF22554">
    <property type="entry name" value="Chap-C"/>
    <property type="match status" value="1"/>
</dbReference>
<dbReference type="AlphaFoldDB" id="A0A2G3PRI5"/>
<accession>A0A2G3PRI5</accession>
<evidence type="ECO:0000259" key="2">
    <source>
        <dbReference type="Pfam" id="PF22552"/>
    </source>
</evidence>
<evidence type="ECO:0000259" key="1">
    <source>
        <dbReference type="Pfam" id="PF22551"/>
    </source>
</evidence>
<protein>
    <submittedName>
        <fullName evidence="4">Uncharacterized protein</fullName>
    </submittedName>
</protein>
<reference evidence="4 5" key="1">
    <citation type="submission" date="2017-10" db="EMBL/GenBank/DDBJ databases">
        <title>The draft genome sequence of Williamsia sp. BULT 1.1 isolated from the semi-arid grassland soils from South Africa.</title>
        <authorList>
            <person name="Kabwe M.H."/>
            <person name="Govender N."/>
            <person name="Mutseka Lunga P."/>
            <person name="Vikram S."/>
            <person name="Makhalanyane T.P."/>
        </authorList>
    </citation>
    <scope>NUCLEOTIDE SEQUENCE [LARGE SCALE GENOMIC DNA]</scope>
    <source>
        <strain evidence="4 5">BULT 1.1</strain>
    </source>
</reference>
<feature type="domain" description="TY-Chap N-terminal" evidence="2">
    <location>
        <begin position="16"/>
        <end position="131"/>
    </location>
</feature>
<dbReference type="Pfam" id="PF22552">
    <property type="entry name" value="TY-Chap3"/>
    <property type="match status" value="1"/>
</dbReference>
<name>A0A2G3PRI5_WILMA</name>
<feature type="domain" description="TY-Chap C-terminal" evidence="3">
    <location>
        <begin position="289"/>
        <end position="378"/>
    </location>
</feature>
<dbReference type="InterPro" id="IPR054342">
    <property type="entry name" value="TY-Chap_C"/>
</dbReference>
<dbReference type="Pfam" id="PF22551">
    <property type="entry name" value="TY-Chap1"/>
    <property type="match status" value="1"/>
</dbReference>
<dbReference type="EMBL" id="PEBD01000004">
    <property type="protein sequence ID" value="PHV68468.1"/>
    <property type="molecule type" value="Genomic_DNA"/>
</dbReference>
<dbReference type="InterPro" id="IPR054343">
    <property type="entry name" value="TY-Chap_M"/>
</dbReference>
<evidence type="ECO:0000313" key="4">
    <source>
        <dbReference type="EMBL" id="PHV68468.1"/>
    </source>
</evidence>
<sequence length="388" mass="42617">MTMSNIFDFDASVSDGWAAFRDELTTCLTGLHADGSVQVTALNSEVDGAGPAAIFTITADDEVRCHLSPTILGEGRELSDDELSLLMELEWDSISEEECTVEHSRDEAEHVVLAATGVMQELWQVLHPSFLLTVEEQLAEPIQHKGFQPAGQSQLQDLVDAALKRMTGCAPRKDDDGDITFTVNDETSWLCVDVNDPVIEMFTNLAVDVDDSAAASEAIMAFSRKWPDIKFVLVDSYVRVSIRMDATVFTDAVLQSSLTKWFDFLTEGAGDVAAAVAEASSAAEDADGGLPAGLMCLLQLDDDDVGPLTTREIAAVCDFDRDAILHYIKVCEEQRFSWRSSIYDALEREDEEEARACEHEEKAWAATTKSLRAALRFVVLSARLDEVM</sequence>
<gene>
    <name evidence="4" type="ORF">CSW57_04425</name>
</gene>
<feature type="domain" description="TY-Chap central" evidence="1">
    <location>
        <begin position="154"/>
        <end position="275"/>
    </location>
</feature>
<organism evidence="4 5">
    <name type="scientific">Williamsia marianensis</name>
    <dbReference type="NCBI Taxonomy" id="85044"/>
    <lineage>
        <taxon>Bacteria</taxon>
        <taxon>Bacillati</taxon>
        <taxon>Actinomycetota</taxon>
        <taxon>Actinomycetes</taxon>
        <taxon>Mycobacteriales</taxon>
        <taxon>Nocardiaceae</taxon>
        <taxon>Williamsia</taxon>
    </lineage>
</organism>